<keyword evidence="1" id="KW-1133">Transmembrane helix</keyword>
<dbReference type="AlphaFoldDB" id="A0A557QHA0"/>
<dbReference type="GO" id="GO:0005886">
    <property type="term" value="C:plasma membrane"/>
    <property type="evidence" value="ECO:0007669"/>
    <property type="project" value="TreeGrafter"/>
</dbReference>
<evidence type="ECO:0000313" key="3">
    <source>
        <dbReference type="Proteomes" id="UP000319502"/>
    </source>
</evidence>
<feature type="transmembrane region" description="Helical" evidence="1">
    <location>
        <begin position="67"/>
        <end position="88"/>
    </location>
</feature>
<gene>
    <name evidence="2" type="ORF">FHP91_17820</name>
</gene>
<feature type="transmembrane region" description="Helical" evidence="1">
    <location>
        <begin position="38"/>
        <end position="61"/>
    </location>
</feature>
<evidence type="ECO:0000256" key="1">
    <source>
        <dbReference type="SAM" id="Phobius"/>
    </source>
</evidence>
<feature type="transmembrane region" description="Helical" evidence="1">
    <location>
        <begin position="100"/>
        <end position="118"/>
    </location>
</feature>
<dbReference type="InterPro" id="IPR007360">
    <property type="entry name" value="SirB"/>
</dbReference>
<proteinExistence type="predicted"/>
<dbReference type="OrthoDB" id="5588650at2"/>
<dbReference type="Proteomes" id="UP000319502">
    <property type="component" value="Unassembled WGS sequence"/>
</dbReference>
<protein>
    <submittedName>
        <fullName evidence="2">Regulator SirB</fullName>
    </submittedName>
</protein>
<comment type="caution">
    <text evidence="2">The sequence shown here is derived from an EMBL/GenBank/DDBJ whole genome shotgun (WGS) entry which is preliminary data.</text>
</comment>
<sequence>MYLAIKHIHITCVVLSGLGFLLRAWWMLSASPRLQHRLTRILPHVIDTLLLSTAIALSVMMAQYPFVHGWVSAKVLGLLAYIGFGTVALKRGRSAGVRRVALLAAVLTFCWIVSVALTKSPAGIFSVI</sequence>
<organism evidence="2 3">
    <name type="scientific">Denitromonas halophila</name>
    <dbReference type="NCBI Taxonomy" id="1629404"/>
    <lineage>
        <taxon>Bacteria</taxon>
        <taxon>Pseudomonadati</taxon>
        <taxon>Pseudomonadota</taxon>
        <taxon>Betaproteobacteria</taxon>
        <taxon>Rhodocyclales</taxon>
        <taxon>Zoogloeaceae</taxon>
        <taxon>Denitromonas</taxon>
    </lineage>
</organism>
<dbReference type="Pfam" id="PF04247">
    <property type="entry name" value="SirB"/>
    <property type="match status" value="1"/>
</dbReference>
<dbReference type="PIRSF" id="PIRSF005610">
    <property type="entry name" value="SirB"/>
    <property type="match status" value="1"/>
</dbReference>
<dbReference type="PANTHER" id="PTHR39594:SF1">
    <property type="entry name" value="PROTEIN YCHQ"/>
    <property type="match status" value="1"/>
</dbReference>
<keyword evidence="1" id="KW-0472">Membrane</keyword>
<accession>A0A557QHA0</accession>
<dbReference type="EMBL" id="VMNK01000017">
    <property type="protein sequence ID" value="TVO52287.1"/>
    <property type="molecule type" value="Genomic_DNA"/>
</dbReference>
<keyword evidence="1" id="KW-0812">Transmembrane</keyword>
<evidence type="ECO:0000313" key="2">
    <source>
        <dbReference type="EMBL" id="TVO52287.1"/>
    </source>
</evidence>
<keyword evidence="3" id="KW-1185">Reference proteome</keyword>
<reference evidence="2 3" key="1">
    <citation type="submission" date="2019-07" db="EMBL/GenBank/DDBJ databases">
        <title>The pathways for chlorine oxyanion respiration interact through the shared metabolite chlorate.</title>
        <authorList>
            <person name="Barnum T.P."/>
            <person name="Cheng Y."/>
            <person name="Hill K.A."/>
            <person name="Lucas L.N."/>
            <person name="Carlson H.K."/>
            <person name="Coates J.D."/>
        </authorList>
    </citation>
    <scope>NUCLEOTIDE SEQUENCE [LARGE SCALE GENOMIC DNA]</scope>
    <source>
        <strain evidence="2 3">SFB-3</strain>
    </source>
</reference>
<dbReference type="RefSeq" id="WP_144310864.1">
    <property type="nucleotide sequence ID" value="NZ_VMNK01000017.1"/>
</dbReference>
<name>A0A557QHA0_9RHOO</name>
<dbReference type="PANTHER" id="PTHR39594">
    <property type="entry name" value="PROTEIN YCHQ"/>
    <property type="match status" value="1"/>
</dbReference>
<feature type="transmembrane region" description="Helical" evidence="1">
    <location>
        <begin position="6"/>
        <end position="26"/>
    </location>
</feature>